<sequence>MKLRYAVERSVIVPLLALMDDLRSDGSVDSSAVPATVELVVDGNYIQRSCEAVAAIVKARFATPSQICEQKYFTVWLTVVQDEDEGWESRESVLGPDEADEIQQ</sequence>
<accession>A0A8J5IPY9</accession>
<dbReference type="Proteomes" id="UP000709295">
    <property type="component" value="Unassembled WGS sequence"/>
</dbReference>
<protein>
    <submittedName>
        <fullName evidence="1">Uncharacterized protein</fullName>
    </submittedName>
</protein>
<gene>
    <name evidence="1" type="ORF">JG688_00007013</name>
</gene>
<keyword evidence="2" id="KW-1185">Reference proteome</keyword>
<name>A0A8J5IPY9_9STRA</name>
<dbReference type="AlphaFoldDB" id="A0A8J5IPY9"/>
<evidence type="ECO:0000313" key="2">
    <source>
        <dbReference type="Proteomes" id="UP000709295"/>
    </source>
</evidence>
<organism evidence="1 2">
    <name type="scientific">Phytophthora aleatoria</name>
    <dbReference type="NCBI Taxonomy" id="2496075"/>
    <lineage>
        <taxon>Eukaryota</taxon>
        <taxon>Sar</taxon>
        <taxon>Stramenopiles</taxon>
        <taxon>Oomycota</taxon>
        <taxon>Peronosporomycetes</taxon>
        <taxon>Peronosporales</taxon>
        <taxon>Peronosporaceae</taxon>
        <taxon>Phytophthora</taxon>
    </lineage>
</organism>
<proteinExistence type="predicted"/>
<comment type="caution">
    <text evidence="1">The sequence shown here is derived from an EMBL/GenBank/DDBJ whole genome shotgun (WGS) entry which is preliminary data.</text>
</comment>
<evidence type="ECO:0000313" key="1">
    <source>
        <dbReference type="EMBL" id="KAG6965877.1"/>
    </source>
</evidence>
<dbReference type="EMBL" id="JAENGY010000322">
    <property type="protein sequence ID" value="KAG6965877.1"/>
    <property type="molecule type" value="Genomic_DNA"/>
</dbReference>
<reference evidence="1" key="1">
    <citation type="submission" date="2021-01" db="EMBL/GenBank/DDBJ databases">
        <title>Phytophthora aleatoria, a newly-described species from Pinus radiata is distinct from Phytophthora cactorum isolates based on comparative genomics.</title>
        <authorList>
            <person name="Mcdougal R."/>
            <person name="Panda P."/>
            <person name="Williams N."/>
            <person name="Studholme D.J."/>
        </authorList>
    </citation>
    <scope>NUCLEOTIDE SEQUENCE</scope>
    <source>
        <strain evidence="1">NZFS 4037</strain>
    </source>
</reference>